<dbReference type="PANTHER" id="PTHR30146:SF109">
    <property type="entry name" value="HTH-TYPE TRANSCRIPTIONAL REGULATOR GALS"/>
    <property type="match status" value="1"/>
</dbReference>
<protein>
    <submittedName>
        <fullName evidence="5">LacI family DNA-binding transcriptional regulator</fullName>
    </submittedName>
</protein>
<name>A0A7W2HID1_9ACTN</name>
<dbReference type="InterPro" id="IPR010982">
    <property type="entry name" value="Lambda_DNA-bd_dom_sf"/>
</dbReference>
<evidence type="ECO:0000256" key="2">
    <source>
        <dbReference type="ARBA" id="ARBA00023125"/>
    </source>
</evidence>
<gene>
    <name evidence="5" type="ORF">H1V43_27050</name>
</gene>
<dbReference type="Pfam" id="PF13377">
    <property type="entry name" value="Peripla_BP_3"/>
    <property type="match status" value="1"/>
</dbReference>
<dbReference type="Gene3D" id="3.40.50.2300">
    <property type="match status" value="2"/>
</dbReference>
<organism evidence="5 6">
    <name type="scientific">Streptomyces himalayensis subsp. aureolus</name>
    <dbReference type="NCBI Taxonomy" id="2758039"/>
    <lineage>
        <taxon>Bacteria</taxon>
        <taxon>Bacillati</taxon>
        <taxon>Actinomycetota</taxon>
        <taxon>Actinomycetes</taxon>
        <taxon>Kitasatosporales</taxon>
        <taxon>Streptomycetaceae</taxon>
        <taxon>Streptomyces</taxon>
        <taxon>Streptomyces himalayensis</taxon>
    </lineage>
</organism>
<evidence type="ECO:0000259" key="4">
    <source>
        <dbReference type="PROSITE" id="PS50932"/>
    </source>
</evidence>
<evidence type="ECO:0000313" key="6">
    <source>
        <dbReference type="Proteomes" id="UP000586976"/>
    </source>
</evidence>
<dbReference type="PROSITE" id="PS50932">
    <property type="entry name" value="HTH_LACI_2"/>
    <property type="match status" value="1"/>
</dbReference>
<feature type="domain" description="HTH lacI-type" evidence="4">
    <location>
        <begin position="8"/>
        <end position="62"/>
    </location>
</feature>
<dbReference type="SUPFAM" id="SSF53822">
    <property type="entry name" value="Periplasmic binding protein-like I"/>
    <property type="match status" value="1"/>
</dbReference>
<dbReference type="RefSeq" id="WP_181866531.1">
    <property type="nucleotide sequence ID" value="NZ_JACEQY010000035.1"/>
</dbReference>
<dbReference type="GO" id="GO:0003700">
    <property type="term" value="F:DNA-binding transcription factor activity"/>
    <property type="evidence" value="ECO:0007669"/>
    <property type="project" value="TreeGrafter"/>
</dbReference>
<keyword evidence="1" id="KW-0805">Transcription regulation</keyword>
<evidence type="ECO:0000256" key="1">
    <source>
        <dbReference type="ARBA" id="ARBA00023015"/>
    </source>
</evidence>
<dbReference type="CDD" id="cd01392">
    <property type="entry name" value="HTH_LacI"/>
    <property type="match status" value="1"/>
</dbReference>
<keyword evidence="2 5" id="KW-0238">DNA-binding</keyword>
<evidence type="ECO:0000313" key="5">
    <source>
        <dbReference type="EMBL" id="MBA4864943.1"/>
    </source>
</evidence>
<reference evidence="5 6" key="1">
    <citation type="submission" date="2020-07" db="EMBL/GenBank/DDBJ databases">
        <title>Streptomyces isolated from Indian soil.</title>
        <authorList>
            <person name="Mandal S."/>
            <person name="Maiti P.K."/>
        </authorList>
    </citation>
    <scope>NUCLEOTIDE SEQUENCE [LARGE SCALE GENOMIC DNA]</scope>
    <source>
        <strain evidence="5 6">PSKA54</strain>
    </source>
</reference>
<comment type="caution">
    <text evidence="5">The sequence shown here is derived from an EMBL/GenBank/DDBJ whole genome shotgun (WGS) entry which is preliminary data.</text>
</comment>
<dbReference type="Gene3D" id="1.10.260.40">
    <property type="entry name" value="lambda repressor-like DNA-binding domains"/>
    <property type="match status" value="1"/>
</dbReference>
<dbReference type="SMART" id="SM00354">
    <property type="entry name" value="HTH_LACI"/>
    <property type="match status" value="1"/>
</dbReference>
<keyword evidence="3" id="KW-0804">Transcription</keyword>
<dbReference type="InterPro" id="IPR000843">
    <property type="entry name" value="HTH_LacI"/>
</dbReference>
<proteinExistence type="predicted"/>
<dbReference type="AlphaFoldDB" id="A0A7W2HID1"/>
<dbReference type="PROSITE" id="PS00356">
    <property type="entry name" value="HTH_LACI_1"/>
    <property type="match status" value="1"/>
</dbReference>
<dbReference type="PANTHER" id="PTHR30146">
    <property type="entry name" value="LACI-RELATED TRANSCRIPTIONAL REPRESSOR"/>
    <property type="match status" value="1"/>
</dbReference>
<dbReference type="SUPFAM" id="SSF47413">
    <property type="entry name" value="lambda repressor-like DNA-binding domains"/>
    <property type="match status" value="1"/>
</dbReference>
<dbReference type="Pfam" id="PF00356">
    <property type="entry name" value="LacI"/>
    <property type="match status" value="1"/>
</dbReference>
<dbReference type="GO" id="GO:0000976">
    <property type="term" value="F:transcription cis-regulatory region binding"/>
    <property type="evidence" value="ECO:0007669"/>
    <property type="project" value="TreeGrafter"/>
</dbReference>
<dbReference type="EMBL" id="JACEQY010000035">
    <property type="protein sequence ID" value="MBA4864943.1"/>
    <property type="molecule type" value="Genomic_DNA"/>
</dbReference>
<dbReference type="InterPro" id="IPR046335">
    <property type="entry name" value="LacI/GalR-like_sensor"/>
</dbReference>
<sequence length="339" mass="36495">MPQSPGKINMADVARAAGVSMATASRALNNETGVAEATRRRVLAVAEQLSYVVSPEASRLAGGVTGRVAVVVPHISRWFFATLLEGLESVLRGAELDVLLYHVDGIEDRHDFFHRLPARRKVDAVVVLAFPVAEEEQRRLELMGVTIIAAGGQHAPYPNVCINDETAGRQAMDHLLFLGHRRIAMIAAVDPDQPGDLAPPGRSNAYYAALRDAGIPIDDRLVATVNWGGSEGADAMAQLLSQPAPPTAVYAHSDEVALGAIRTLRRAGLRIPEDMSVIGIDDHPLAELTDLTTVRQPVREQGEHAGRMLLNILRGEETDHDVVVPTKLVIRGSTAPPRS</sequence>
<dbReference type="Proteomes" id="UP000586976">
    <property type="component" value="Unassembled WGS sequence"/>
</dbReference>
<keyword evidence="6" id="KW-1185">Reference proteome</keyword>
<dbReference type="InterPro" id="IPR028082">
    <property type="entry name" value="Peripla_BP_I"/>
</dbReference>
<dbReference type="CDD" id="cd06267">
    <property type="entry name" value="PBP1_LacI_sugar_binding-like"/>
    <property type="match status" value="1"/>
</dbReference>
<accession>A0A7W2HID1</accession>
<evidence type="ECO:0000256" key="3">
    <source>
        <dbReference type="ARBA" id="ARBA00023163"/>
    </source>
</evidence>